<dbReference type="RefSeq" id="WP_250912384.1">
    <property type="nucleotide sequence ID" value="NZ_JAMXLX010000001.1"/>
</dbReference>
<feature type="transmembrane region" description="Helical" evidence="1">
    <location>
        <begin position="17"/>
        <end position="37"/>
    </location>
</feature>
<evidence type="ECO:0000256" key="1">
    <source>
        <dbReference type="SAM" id="Phobius"/>
    </source>
</evidence>
<feature type="transmembrane region" description="Helical" evidence="1">
    <location>
        <begin position="153"/>
        <end position="171"/>
    </location>
</feature>
<keyword evidence="1" id="KW-0472">Membrane</keyword>
<comment type="caution">
    <text evidence="2">The sequence shown here is derived from an EMBL/GenBank/DDBJ whole genome shotgun (WGS) entry which is preliminary data.</text>
</comment>
<evidence type="ECO:0000313" key="2">
    <source>
        <dbReference type="EMBL" id="MCO5955641.1"/>
    </source>
</evidence>
<proteinExistence type="predicted"/>
<gene>
    <name evidence="2" type="ORF">NBH21_02550</name>
</gene>
<feature type="transmembrane region" description="Helical" evidence="1">
    <location>
        <begin position="57"/>
        <end position="88"/>
    </location>
</feature>
<dbReference type="EMBL" id="JAMXLX010000001">
    <property type="protein sequence ID" value="MCO5955641.1"/>
    <property type="molecule type" value="Genomic_DNA"/>
</dbReference>
<dbReference type="Proteomes" id="UP001155380">
    <property type="component" value="Unassembled WGS sequence"/>
</dbReference>
<accession>A0AAJ1FH70</accession>
<sequence>MTSLITDRAIRRIAQTLLILVFIFEACVPGIVIATVIMRKHSILLHGEMLELARTFFAVISIPLSSTIGQLAAAATTALPLIVGAVCFRIDTASTPWKAGTSLNWTGGFILFLLLVGAALSLIVVIACSVSPYLDALNSVAGTPAQATLVKGVIGGILSLQILYVSQLIGWKPA</sequence>
<name>A0AAJ1FH70_9HYPH</name>
<protein>
    <submittedName>
        <fullName evidence="2">Uncharacterized protein</fullName>
    </submittedName>
</protein>
<dbReference type="AlphaFoldDB" id="A0AAJ1FH70"/>
<keyword evidence="1" id="KW-0812">Transmembrane</keyword>
<reference evidence="2" key="1">
    <citation type="submission" date="2022-06" db="EMBL/GenBank/DDBJ databases">
        <authorList>
            <person name="Sun Q."/>
        </authorList>
    </citation>
    <scope>NUCLEOTIDE SEQUENCE</scope>
    <source>
        <strain evidence="2">S101</strain>
    </source>
</reference>
<evidence type="ECO:0000313" key="3">
    <source>
        <dbReference type="Proteomes" id="UP001155380"/>
    </source>
</evidence>
<feature type="transmembrane region" description="Helical" evidence="1">
    <location>
        <begin position="109"/>
        <end position="133"/>
    </location>
</feature>
<organism evidence="2 3">
    <name type="scientific">Ciceribacter sichuanensis</name>
    <dbReference type="NCBI Taxonomy" id="2949647"/>
    <lineage>
        <taxon>Bacteria</taxon>
        <taxon>Pseudomonadati</taxon>
        <taxon>Pseudomonadota</taxon>
        <taxon>Alphaproteobacteria</taxon>
        <taxon>Hyphomicrobiales</taxon>
        <taxon>Rhizobiaceae</taxon>
        <taxon>Ciceribacter</taxon>
    </lineage>
</organism>
<keyword evidence="1" id="KW-1133">Transmembrane helix</keyword>